<dbReference type="GO" id="GO:0006083">
    <property type="term" value="P:acetate metabolic process"/>
    <property type="evidence" value="ECO:0007669"/>
    <property type="project" value="TreeGrafter"/>
</dbReference>
<reference evidence="8 9" key="1">
    <citation type="submission" date="2020-10" db="EMBL/GenBank/DDBJ databases">
        <title>Trueperella pecoris sp. nov. isolated from bovine and porcine specimens.</title>
        <authorList>
            <person name="Schoenecker L."/>
            <person name="Schnydrig P."/>
            <person name="Brodard I."/>
            <person name="Thomann A."/>
            <person name="Hemphill A."/>
            <person name="Rodriguez-Campos S."/>
            <person name="Perreten V."/>
            <person name="Jores J."/>
            <person name="Kittl S."/>
        </authorList>
    </citation>
    <scope>NUCLEOTIDE SEQUENCE [LARGE SCALE GENOMIC DNA]</scope>
    <source>
        <strain evidence="8 9">19OD0592</strain>
    </source>
</reference>
<comment type="cofactor">
    <cofactor evidence="6">
        <name>Mg(2+)</name>
        <dbReference type="ChEBI" id="CHEBI:18420"/>
    </cofactor>
    <cofactor evidence="6">
        <name>Mn(2+)</name>
        <dbReference type="ChEBI" id="CHEBI:29035"/>
    </cofactor>
    <text evidence="6">Mg(2+). Can also accept Mn(2+).</text>
</comment>
<dbReference type="GO" id="GO:0005524">
    <property type="term" value="F:ATP binding"/>
    <property type="evidence" value="ECO:0007669"/>
    <property type="project" value="UniProtKB-KW"/>
</dbReference>
<feature type="binding site" evidence="6">
    <location>
        <position position="7"/>
    </location>
    <ligand>
        <name>Mg(2+)</name>
        <dbReference type="ChEBI" id="CHEBI:18420"/>
    </ligand>
</feature>
<dbReference type="AlphaFoldDB" id="A0A7M1QZ50"/>
<keyword evidence="3 6" id="KW-0547">Nucleotide-binding</keyword>
<comment type="subunit">
    <text evidence="6">Homodimer.</text>
</comment>
<dbReference type="PANTHER" id="PTHR21060">
    <property type="entry name" value="ACETATE KINASE"/>
    <property type="match status" value="1"/>
</dbReference>
<dbReference type="PRINTS" id="PR00471">
    <property type="entry name" value="ACETATEKNASE"/>
</dbReference>
<evidence type="ECO:0000256" key="6">
    <source>
        <dbReference type="HAMAP-Rule" id="MF_00020"/>
    </source>
</evidence>
<keyword evidence="4 6" id="KW-0418">Kinase</keyword>
<evidence type="ECO:0000256" key="5">
    <source>
        <dbReference type="ARBA" id="ARBA00022840"/>
    </source>
</evidence>
<sequence length="392" mass="42130">MTVLVINSGSSSIKYQLIDPVSGDSLAKGLVERIGESTSHLEHEVGGESFELDQAITDHAEGLTLVINMFNTHGPSLAEAGIKAVGHRVVQGGKYFNKAALITDEVQQLIDDLSPLGPLHNPAHLKGIKVAREMFDVPNIAVFDTAFFQSLPNESATYAIDRAVAEKYQIRRYGAHGTSHQFVSGQVSQMLDRDDLKQIVLHLGNGASASAVVNGKAVDTSMGLTPLEGLVMGGRTGDIDPAAVFHLVRQAGMSIDEIDTLFNKQSGLKGLAGDNDMRQVWALADQGDENAKEALEVYVHRLIHYIGAYTAVMGGLDALTFTAGAGENDARLRERVCERLAPFGVKLDLEKNSVRSKEARVISADDSSVIVSVVPTNEELAIARQCMELIEG</sequence>
<protein>
    <recommendedName>
        <fullName evidence="6">Acetate kinase</fullName>
        <ecNumber evidence="6">2.7.2.1</ecNumber>
    </recommendedName>
    <alternativeName>
        <fullName evidence="6">Acetokinase</fullName>
    </alternativeName>
</protein>
<dbReference type="Proteomes" id="UP000594961">
    <property type="component" value="Chromosome"/>
</dbReference>
<dbReference type="EC" id="2.7.2.1" evidence="6"/>
<feature type="site" description="Transition state stabilizer" evidence="6">
    <location>
        <position position="235"/>
    </location>
</feature>
<dbReference type="NCBIfam" id="TIGR00016">
    <property type="entry name" value="ackA"/>
    <property type="match status" value="1"/>
</dbReference>
<feature type="site" description="Transition state stabilizer" evidence="6">
    <location>
        <position position="176"/>
    </location>
</feature>
<comment type="subcellular location">
    <subcellularLocation>
        <location evidence="6">Cytoplasm</location>
    </subcellularLocation>
</comment>
<dbReference type="GO" id="GO:0006085">
    <property type="term" value="P:acetyl-CoA biosynthetic process"/>
    <property type="evidence" value="ECO:0007669"/>
    <property type="project" value="UniProtKB-UniRule"/>
</dbReference>
<dbReference type="UniPathway" id="UPA00340">
    <property type="reaction ID" value="UER00458"/>
</dbReference>
<dbReference type="SUPFAM" id="SSF53067">
    <property type="entry name" value="Actin-like ATPase domain"/>
    <property type="match status" value="2"/>
</dbReference>
<keyword evidence="5 6" id="KW-0067">ATP-binding</keyword>
<feature type="binding site" evidence="6">
    <location>
        <position position="378"/>
    </location>
    <ligand>
        <name>Mg(2+)</name>
        <dbReference type="ChEBI" id="CHEBI:18420"/>
    </ligand>
</feature>
<comment type="function">
    <text evidence="6">Catalyzes the formation of acetyl phosphate from acetate and ATP. Can also catalyze the reverse reaction.</text>
</comment>
<keyword evidence="6" id="KW-0479">Metal-binding</keyword>
<keyword evidence="6" id="KW-0963">Cytoplasm</keyword>
<dbReference type="PANTHER" id="PTHR21060:SF15">
    <property type="entry name" value="ACETATE KINASE-RELATED"/>
    <property type="match status" value="1"/>
</dbReference>
<dbReference type="EMBL" id="CP063212">
    <property type="protein sequence ID" value="QOR47111.1"/>
    <property type="molecule type" value="Genomic_DNA"/>
</dbReference>
<dbReference type="InterPro" id="IPR023865">
    <property type="entry name" value="Aliphatic_acid_kinase_CS"/>
</dbReference>
<name>A0A7M1QZ50_9ACTO</name>
<feature type="binding site" evidence="6">
    <location>
        <position position="88"/>
    </location>
    <ligand>
        <name>substrate</name>
    </ligand>
</feature>
<evidence type="ECO:0000313" key="8">
    <source>
        <dbReference type="EMBL" id="QOR47111.1"/>
    </source>
</evidence>
<comment type="catalytic activity">
    <reaction evidence="6">
        <text>acetate + ATP = acetyl phosphate + ADP</text>
        <dbReference type="Rhea" id="RHEA:11352"/>
        <dbReference type="ChEBI" id="CHEBI:22191"/>
        <dbReference type="ChEBI" id="CHEBI:30089"/>
        <dbReference type="ChEBI" id="CHEBI:30616"/>
        <dbReference type="ChEBI" id="CHEBI:456216"/>
        <dbReference type="EC" id="2.7.2.1"/>
    </reaction>
</comment>
<comment type="similarity">
    <text evidence="1 6 7">Belongs to the acetokinase family.</text>
</comment>
<feature type="binding site" evidence="6">
    <location>
        <begin position="202"/>
        <end position="206"/>
    </location>
    <ligand>
        <name>ATP</name>
        <dbReference type="ChEBI" id="CHEBI:30616"/>
    </ligand>
</feature>
<comment type="pathway">
    <text evidence="6">Metabolic intermediate biosynthesis; acetyl-CoA biosynthesis; acetyl-CoA from acetate: step 1/2.</text>
</comment>
<dbReference type="HAMAP" id="MF_00020">
    <property type="entry name" value="Acetate_kinase"/>
    <property type="match status" value="1"/>
</dbReference>
<dbReference type="GO" id="GO:0000287">
    <property type="term" value="F:magnesium ion binding"/>
    <property type="evidence" value="ECO:0007669"/>
    <property type="project" value="UniProtKB-UniRule"/>
</dbReference>
<dbReference type="GO" id="GO:0005737">
    <property type="term" value="C:cytoplasm"/>
    <property type="evidence" value="ECO:0007669"/>
    <property type="project" value="UniProtKB-SubCell"/>
</dbReference>
<evidence type="ECO:0000256" key="3">
    <source>
        <dbReference type="ARBA" id="ARBA00022741"/>
    </source>
</evidence>
<dbReference type="GO" id="GO:0008776">
    <property type="term" value="F:acetate kinase activity"/>
    <property type="evidence" value="ECO:0007669"/>
    <property type="project" value="UniProtKB-UniRule"/>
</dbReference>
<evidence type="ECO:0000256" key="7">
    <source>
        <dbReference type="RuleBase" id="RU003835"/>
    </source>
</evidence>
<organism evidence="8 9">
    <name type="scientific">Trueperella pecoris</name>
    <dbReference type="NCBI Taxonomy" id="2733571"/>
    <lineage>
        <taxon>Bacteria</taxon>
        <taxon>Bacillati</taxon>
        <taxon>Actinomycetota</taxon>
        <taxon>Actinomycetes</taxon>
        <taxon>Actinomycetales</taxon>
        <taxon>Actinomycetaceae</taxon>
        <taxon>Trueperella</taxon>
    </lineage>
</organism>
<keyword evidence="2 6" id="KW-0808">Transferase</keyword>
<dbReference type="CDD" id="cd24010">
    <property type="entry name" value="ASKHA_NBD_AcK_PK"/>
    <property type="match status" value="1"/>
</dbReference>
<accession>A0A7M1QZ50</accession>
<feature type="binding site" evidence="6">
    <location>
        <begin position="276"/>
        <end position="278"/>
    </location>
    <ligand>
        <name>ATP</name>
        <dbReference type="ChEBI" id="CHEBI:30616"/>
    </ligand>
</feature>
<feature type="binding site" evidence="6">
    <location>
        <position position="14"/>
    </location>
    <ligand>
        <name>ATP</name>
        <dbReference type="ChEBI" id="CHEBI:30616"/>
    </ligand>
</feature>
<keyword evidence="6" id="KW-0460">Magnesium</keyword>
<dbReference type="Gene3D" id="3.30.420.40">
    <property type="match status" value="2"/>
</dbReference>
<dbReference type="PROSITE" id="PS01076">
    <property type="entry name" value="ACETATE_KINASE_2"/>
    <property type="match status" value="1"/>
</dbReference>
<dbReference type="PROSITE" id="PS01075">
    <property type="entry name" value="ACETATE_KINASE_1"/>
    <property type="match status" value="1"/>
</dbReference>
<evidence type="ECO:0000256" key="2">
    <source>
        <dbReference type="ARBA" id="ARBA00022679"/>
    </source>
</evidence>
<evidence type="ECO:0000313" key="9">
    <source>
        <dbReference type="Proteomes" id="UP000594961"/>
    </source>
</evidence>
<evidence type="ECO:0000256" key="1">
    <source>
        <dbReference type="ARBA" id="ARBA00008748"/>
    </source>
</evidence>
<feature type="active site" description="Proton donor/acceptor" evidence="6">
    <location>
        <position position="144"/>
    </location>
</feature>
<gene>
    <name evidence="6" type="primary">ackA</name>
    <name evidence="8" type="ORF">INS90_07515</name>
</gene>
<dbReference type="RefSeq" id="WP_197552198.1">
    <property type="nucleotide sequence ID" value="NZ_CP063212.1"/>
</dbReference>
<dbReference type="PIRSF" id="PIRSF000722">
    <property type="entry name" value="Acetate_prop_kin"/>
    <property type="match status" value="1"/>
</dbReference>
<dbReference type="Pfam" id="PF00871">
    <property type="entry name" value="Acetate_kinase"/>
    <property type="match status" value="1"/>
</dbReference>
<dbReference type="InterPro" id="IPR043129">
    <property type="entry name" value="ATPase_NBD"/>
</dbReference>
<dbReference type="InterPro" id="IPR004372">
    <property type="entry name" value="Ac/propionate_kinase"/>
</dbReference>
<evidence type="ECO:0000256" key="4">
    <source>
        <dbReference type="ARBA" id="ARBA00022777"/>
    </source>
</evidence>
<proteinExistence type="inferred from homology"/>
<comment type="caution">
    <text evidence="6">Lacks conserved residue(s) required for the propagation of feature annotation.</text>
</comment>
<dbReference type="InterPro" id="IPR000890">
    <property type="entry name" value="Aliphatic_acid_kin_short-chain"/>
</dbReference>